<name>A0A699H9A4_TANCI</name>
<feature type="domain" description="Retrotransposon gag" evidence="2">
    <location>
        <begin position="276"/>
        <end position="374"/>
    </location>
</feature>
<dbReference type="InterPro" id="IPR005162">
    <property type="entry name" value="Retrotrans_gag_dom"/>
</dbReference>
<feature type="compositionally biased region" description="Acidic residues" evidence="1">
    <location>
        <begin position="1"/>
        <end position="13"/>
    </location>
</feature>
<dbReference type="Pfam" id="PF03732">
    <property type="entry name" value="Retrotrans_gag"/>
    <property type="match status" value="1"/>
</dbReference>
<proteinExistence type="predicted"/>
<dbReference type="InterPro" id="IPR043502">
    <property type="entry name" value="DNA/RNA_pol_sf"/>
</dbReference>
<evidence type="ECO:0000313" key="3">
    <source>
        <dbReference type="EMBL" id="GEX60109.1"/>
    </source>
</evidence>
<gene>
    <name evidence="3" type="ORF">Tci_332084</name>
</gene>
<dbReference type="PANTHER" id="PTHR15503">
    <property type="entry name" value="LDOC1 RELATED"/>
    <property type="match status" value="1"/>
</dbReference>
<evidence type="ECO:0000256" key="1">
    <source>
        <dbReference type="SAM" id="MobiDB-lite"/>
    </source>
</evidence>
<dbReference type="AlphaFoldDB" id="A0A699H9A4"/>
<reference evidence="3" key="1">
    <citation type="journal article" date="2019" name="Sci. Rep.">
        <title>Draft genome of Tanacetum cinerariifolium, the natural source of mosquito coil.</title>
        <authorList>
            <person name="Yamashiro T."/>
            <person name="Shiraishi A."/>
            <person name="Satake H."/>
            <person name="Nakayama K."/>
        </authorList>
    </citation>
    <scope>NUCLEOTIDE SEQUENCE</scope>
</reference>
<feature type="region of interest" description="Disordered" evidence="1">
    <location>
        <begin position="1"/>
        <end position="108"/>
    </location>
</feature>
<protein>
    <recommendedName>
        <fullName evidence="2">Retrotransposon gag domain-containing protein</fullName>
    </recommendedName>
</protein>
<feature type="compositionally biased region" description="Basic and acidic residues" evidence="1">
    <location>
        <begin position="35"/>
        <end position="63"/>
    </location>
</feature>
<dbReference type="Gene3D" id="3.10.10.10">
    <property type="entry name" value="HIV Type 1 Reverse Transcriptase, subunit A, domain 1"/>
    <property type="match status" value="1"/>
</dbReference>
<dbReference type="SUPFAM" id="SSF56672">
    <property type="entry name" value="DNA/RNA polymerases"/>
    <property type="match status" value="1"/>
</dbReference>
<feature type="compositionally biased region" description="Acidic residues" evidence="1">
    <location>
        <begin position="84"/>
        <end position="106"/>
    </location>
</feature>
<comment type="caution">
    <text evidence="3">The sequence shown here is derived from an EMBL/GenBank/DDBJ whole genome shotgun (WGS) entry which is preliminary data.</text>
</comment>
<evidence type="ECO:0000259" key="2">
    <source>
        <dbReference type="Pfam" id="PF03732"/>
    </source>
</evidence>
<sequence length="627" mass="71171">MDVGELSEMDPYDEVSQQGHAPPLSPAYVPDPLELDEHVPVYVSKPEHPEYHVPSADDMHVEDQPYADVASPTAESPGYITDSDSIEEDSIDYPDEPEDDNEDSENEICTYCSPTKGLIRSPGHDVRTIARAADRAEDVCYVRALHASEHKMMAFIKKVNLRVSYQAQVRMPESKDFYTQLMTLRLTAETLDSRSMALLARLETLETHMSRMEWQRQSAEDLVVRQIMRIYVLEARAQIDTVEDTGIEGIVGLSQWLKKMESVFHISGCTFDNQVKFATYTLLGAALTWWNGHVGTLGHDVAYDMTWRSLKEKLTDKYYLKGEIKKLENKLWNLKVMVNNVAAYTQCFQELALMCTKFLVDDTKMIDKYIGGLPDNIHENVMSARPKTLDDDIELANDLMDQKLRTYAERDGVAQGTAYALGGRDASPALMSSGTLIDITPTTFENHYDIELANGKIIEVDTIIRGCTLNFMNHPFNIDLMPVPLAQKYLSMGCDVFLVHITTKEAKDKSEGKRLKDVPIVKDFLEVFPEELSGIPPTQQVKFQIDLLPGAAPVARAPYRLALFEMKELAEQFQELSDKGFIRPNSSPWGAPILFVKKKDRSFQMCIDYRDRVTYLPFREVLDDQRT</sequence>
<dbReference type="PANTHER" id="PTHR15503:SF45">
    <property type="entry name" value="RNA-DIRECTED DNA POLYMERASE HOMOLOG"/>
    <property type="match status" value="1"/>
</dbReference>
<accession>A0A699H9A4</accession>
<organism evidence="3">
    <name type="scientific">Tanacetum cinerariifolium</name>
    <name type="common">Dalmatian daisy</name>
    <name type="synonym">Chrysanthemum cinerariifolium</name>
    <dbReference type="NCBI Taxonomy" id="118510"/>
    <lineage>
        <taxon>Eukaryota</taxon>
        <taxon>Viridiplantae</taxon>
        <taxon>Streptophyta</taxon>
        <taxon>Embryophyta</taxon>
        <taxon>Tracheophyta</taxon>
        <taxon>Spermatophyta</taxon>
        <taxon>Magnoliopsida</taxon>
        <taxon>eudicotyledons</taxon>
        <taxon>Gunneridae</taxon>
        <taxon>Pentapetalae</taxon>
        <taxon>asterids</taxon>
        <taxon>campanulids</taxon>
        <taxon>Asterales</taxon>
        <taxon>Asteraceae</taxon>
        <taxon>Asteroideae</taxon>
        <taxon>Anthemideae</taxon>
        <taxon>Anthemidinae</taxon>
        <taxon>Tanacetum</taxon>
    </lineage>
</organism>
<dbReference type="InterPro" id="IPR032567">
    <property type="entry name" value="RTL1-rel"/>
</dbReference>
<dbReference type="EMBL" id="BKCJ010118152">
    <property type="protein sequence ID" value="GEX60109.1"/>
    <property type="molecule type" value="Genomic_DNA"/>
</dbReference>